<name>A0ACB7EYE8_NIBAL</name>
<evidence type="ECO:0000313" key="1">
    <source>
        <dbReference type="EMBL" id="KAG8006810.1"/>
    </source>
</evidence>
<dbReference type="EMBL" id="CM024808">
    <property type="protein sequence ID" value="KAG8006810.1"/>
    <property type="molecule type" value="Genomic_DNA"/>
</dbReference>
<gene>
    <name evidence="1" type="ORF">GBF38_022842</name>
</gene>
<organism evidence="1 2">
    <name type="scientific">Nibea albiflora</name>
    <name type="common">Yellow drum</name>
    <name type="synonym">Corvina albiflora</name>
    <dbReference type="NCBI Taxonomy" id="240163"/>
    <lineage>
        <taxon>Eukaryota</taxon>
        <taxon>Metazoa</taxon>
        <taxon>Chordata</taxon>
        <taxon>Craniata</taxon>
        <taxon>Vertebrata</taxon>
        <taxon>Euteleostomi</taxon>
        <taxon>Actinopterygii</taxon>
        <taxon>Neopterygii</taxon>
        <taxon>Teleostei</taxon>
        <taxon>Neoteleostei</taxon>
        <taxon>Acanthomorphata</taxon>
        <taxon>Eupercaria</taxon>
        <taxon>Sciaenidae</taxon>
        <taxon>Nibea</taxon>
    </lineage>
</organism>
<keyword evidence="2" id="KW-1185">Reference proteome</keyword>
<comment type="caution">
    <text evidence="1">The sequence shown here is derived from an EMBL/GenBank/DDBJ whole genome shotgun (WGS) entry which is preliminary data.</text>
</comment>
<evidence type="ECO:0000313" key="2">
    <source>
        <dbReference type="Proteomes" id="UP000805704"/>
    </source>
</evidence>
<reference evidence="1" key="1">
    <citation type="submission" date="2020-04" db="EMBL/GenBank/DDBJ databases">
        <title>A chromosome-scale assembly and high-density genetic map of the yellow drum (Nibea albiflora) genome.</title>
        <authorList>
            <person name="Xu D."/>
            <person name="Zhang W."/>
            <person name="Chen R."/>
            <person name="Tan P."/>
            <person name="Wang L."/>
            <person name="Song H."/>
            <person name="Tian L."/>
            <person name="Zhu Q."/>
            <person name="Wang B."/>
        </authorList>
    </citation>
    <scope>NUCLEOTIDE SEQUENCE</scope>
    <source>
        <strain evidence="1">ZJHYS-2018</strain>
    </source>
</reference>
<accession>A0ACB7EYE8</accession>
<feature type="non-terminal residue" evidence="1">
    <location>
        <position position="1"/>
    </location>
</feature>
<proteinExistence type="predicted"/>
<sequence>QGTMGDILSNQHLLPATTEVYRQMTCHVVTYCVVMCGFDKRENKGVSLDTRERRSRWETEKQWLTCRGGGFWQQVDCSYILVRRLVRGLISSLDLCPSETMGSALSPDPAADWAGVYLGTSDQRPRVECEIIQDQGLRQNRCSHGSRAVTAAEALWRRGEVGGGDPEGLGGCWETHVPSWSDGYRRS</sequence>
<dbReference type="Proteomes" id="UP000805704">
    <property type="component" value="Chromosome 20"/>
</dbReference>
<protein>
    <submittedName>
        <fullName evidence="1">Uncharacterized protein</fullName>
    </submittedName>
</protein>